<gene>
    <name evidence="3" type="ORF">QWJ38_03060</name>
</gene>
<dbReference type="RefSeq" id="WP_290357560.1">
    <property type="nucleotide sequence ID" value="NZ_JAUHHC010000001.1"/>
</dbReference>
<comment type="caution">
    <text evidence="3">The sequence shown here is derived from an EMBL/GenBank/DDBJ whole genome shotgun (WGS) entry which is preliminary data.</text>
</comment>
<dbReference type="PROSITE" id="PS51257">
    <property type="entry name" value="PROKAR_LIPOPROTEIN"/>
    <property type="match status" value="1"/>
</dbReference>
<organism evidence="3 4">
    <name type="scientific">Roseateles violae</name>
    <dbReference type="NCBI Taxonomy" id="3058042"/>
    <lineage>
        <taxon>Bacteria</taxon>
        <taxon>Pseudomonadati</taxon>
        <taxon>Pseudomonadota</taxon>
        <taxon>Betaproteobacteria</taxon>
        <taxon>Burkholderiales</taxon>
        <taxon>Sphaerotilaceae</taxon>
        <taxon>Roseateles</taxon>
    </lineage>
</organism>
<accession>A0ABT8DMT7</accession>
<evidence type="ECO:0000313" key="4">
    <source>
        <dbReference type="Proteomes" id="UP001228044"/>
    </source>
</evidence>
<evidence type="ECO:0000259" key="2">
    <source>
        <dbReference type="Pfam" id="PF13590"/>
    </source>
</evidence>
<evidence type="ECO:0000313" key="3">
    <source>
        <dbReference type="EMBL" id="MDN3919253.1"/>
    </source>
</evidence>
<feature type="domain" description="DUF4136" evidence="2">
    <location>
        <begin position="29"/>
        <end position="188"/>
    </location>
</feature>
<dbReference type="EMBL" id="JAUHHC010000001">
    <property type="protein sequence ID" value="MDN3919253.1"/>
    <property type="molecule type" value="Genomic_DNA"/>
</dbReference>
<evidence type="ECO:0000256" key="1">
    <source>
        <dbReference type="SAM" id="SignalP"/>
    </source>
</evidence>
<keyword evidence="4" id="KW-1185">Reference proteome</keyword>
<keyword evidence="1" id="KW-0732">Signal</keyword>
<reference evidence="3 4" key="1">
    <citation type="submission" date="2023-06" db="EMBL/GenBank/DDBJ databases">
        <title>Pelomonas sp. PFR6 16S ribosomal RNA gene Genome sequencing and assembly.</title>
        <authorList>
            <person name="Woo H."/>
        </authorList>
    </citation>
    <scope>NUCLEOTIDE SEQUENCE [LARGE SCALE GENOMIC DNA]</scope>
    <source>
        <strain evidence="3 4">PFR6</strain>
    </source>
</reference>
<feature type="signal peptide" evidence="1">
    <location>
        <begin position="1"/>
        <end position="24"/>
    </location>
</feature>
<dbReference type="Proteomes" id="UP001228044">
    <property type="component" value="Unassembled WGS sequence"/>
</dbReference>
<name>A0ABT8DMT7_9BURK</name>
<dbReference type="Pfam" id="PF13590">
    <property type="entry name" value="DUF4136"/>
    <property type="match status" value="1"/>
</dbReference>
<feature type="chain" id="PRO_5047296020" evidence="1">
    <location>
        <begin position="25"/>
        <end position="201"/>
    </location>
</feature>
<protein>
    <submittedName>
        <fullName evidence="3">DUF4136 domain-containing protein</fullName>
    </submittedName>
</protein>
<sequence>MPSIKSISLSLALAGALLVLGGCASGPEVRANSDSSVNFSQYKTFGYVNPLGTDKSGYQSIVSQQLKAATTRELQARGLRYDESSPQLLVNFNGRLSDKVHVSSTPTPVYGAGYYGYRRGLYGAWPAYVDNTTVYQYKEGTLNIDVVDAARKQLVWEGVVTEEVEQKDMQQIQATLDRLVVAAMAKFPVAAPAAPASAAAK</sequence>
<dbReference type="InterPro" id="IPR025411">
    <property type="entry name" value="DUF4136"/>
</dbReference>
<dbReference type="Gene3D" id="3.30.160.670">
    <property type="match status" value="1"/>
</dbReference>
<proteinExistence type="predicted"/>